<dbReference type="NCBIfam" id="TIGR03165">
    <property type="entry name" value="F1F0_chp_2"/>
    <property type="match status" value="1"/>
</dbReference>
<keyword evidence="1" id="KW-0472">Membrane</keyword>
<evidence type="ECO:0000256" key="1">
    <source>
        <dbReference type="SAM" id="Phobius"/>
    </source>
</evidence>
<organism evidence="2 3">
    <name type="scientific">Fodinibius sediminis</name>
    <dbReference type="NCBI Taxonomy" id="1214077"/>
    <lineage>
        <taxon>Bacteria</taxon>
        <taxon>Pseudomonadati</taxon>
        <taxon>Balneolota</taxon>
        <taxon>Balneolia</taxon>
        <taxon>Balneolales</taxon>
        <taxon>Balneolaceae</taxon>
        <taxon>Fodinibius</taxon>
    </lineage>
</organism>
<evidence type="ECO:0000313" key="2">
    <source>
        <dbReference type="EMBL" id="SMO63079.1"/>
    </source>
</evidence>
<accession>A0A521CUE9</accession>
<gene>
    <name evidence="2" type="ORF">SAMN06265218_107132</name>
</gene>
<dbReference type="Pfam" id="PF12966">
    <property type="entry name" value="AtpR"/>
    <property type="match status" value="1"/>
</dbReference>
<dbReference type="EMBL" id="FXTH01000007">
    <property type="protein sequence ID" value="SMO63079.1"/>
    <property type="molecule type" value="Genomic_DNA"/>
</dbReference>
<name>A0A521CUE9_9BACT</name>
<proteinExistence type="predicted"/>
<dbReference type="InterPro" id="IPR017581">
    <property type="entry name" value="AtpR-like"/>
</dbReference>
<evidence type="ECO:0000313" key="3">
    <source>
        <dbReference type="Proteomes" id="UP000317593"/>
    </source>
</evidence>
<dbReference type="AlphaFoldDB" id="A0A521CUE9"/>
<keyword evidence="1" id="KW-1133">Transmembrane helix</keyword>
<dbReference type="Proteomes" id="UP000317593">
    <property type="component" value="Unassembled WGS sequence"/>
</dbReference>
<reference evidence="2 3" key="1">
    <citation type="submission" date="2017-05" db="EMBL/GenBank/DDBJ databases">
        <authorList>
            <person name="Varghese N."/>
            <person name="Submissions S."/>
        </authorList>
    </citation>
    <scope>NUCLEOTIDE SEQUENCE [LARGE SCALE GENOMIC DNA]</scope>
    <source>
        <strain evidence="2 3">DSM 21194</strain>
    </source>
</reference>
<protein>
    <submittedName>
        <fullName evidence="2">F1/F0 ATPase, subunit 2</fullName>
    </submittedName>
</protein>
<feature type="transmembrane region" description="Helical" evidence="1">
    <location>
        <begin position="26"/>
        <end position="45"/>
    </location>
</feature>
<keyword evidence="1" id="KW-0812">Transmembrane</keyword>
<sequence>MALGFFYFGGLWLTIRKVTKQGYPPLLVLISFLIRMALVMGVFYVLLTQHWAYMITALASFLIIRQHLLAKWGTPERALSN</sequence>
<keyword evidence="3" id="KW-1185">Reference proteome</keyword>